<proteinExistence type="predicted"/>
<evidence type="ECO:0000256" key="1">
    <source>
        <dbReference type="SAM" id="Coils"/>
    </source>
</evidence>
<gene>
    <name evidence="3" type="ORF">D2T30_17245</name>
</gene>
<organism evidence="3 4">
    <name type="scientific">Paenirhodobacter populi</name>
    <dbReference type="NCBI Taxonomy" id="2306993"/>
    <lineage>
        <taxon>Bacteria</taxon>
        <taxon>Pseudomonadati</taxon>
        <taxon>Pseudomonadota</taxon>
        <taxon>Alphaproteobacteria</taxon>
        <taxon>Rhodobacterales</taxon>
        <taxon>Rhodobacter group</taxon>
        <taxon>Paenirhodobacter</taxon>
    </lineage>
</organism>
<dbReference type="Gene3D" id="1.20.5.340">
    <property type="match status" value="1"/>
</dbReference>
<keyword evidence="2" id="KW-1133">Transmembrane helix</keyword>
<feature type="coiled-coil region" evidence="1">
    <location>
        <begin position="323"/>
        <end position="374"/>
    </location>
</feature>
<sequence length="513" mass="57418">MISEIRFYLTLFWRRLPLFLLIFVPIVAVSVLLAISLPPVYRAQMRLVVESSQIPGNLAQSTVDTPAEEQLQMFQTRLMTRDNLLDIATRLRPFRDQSSMSGDQIVQAMRAATTIRSTSGRGQATLMTVGFDSQYPAMTVRVLDAYLTFILNEDAQYRSQRAGQTQEFFQQEVDRLSTALSEQGAKIIAFKNQNADSLPDSLQYHRDLLISMQDRVTQNDRDRASLEEQKQRLQQAYELTGRVTGTGAQLSPQEQRIQQLRNQLAEVESIYSPDSPRVTTLKRRIEQLEASFAASSGQQNPTEAQDPGKALLDVQTADIDAKLAQLAEDRTRLQDQITEVQARVDRTPGNAVALESLQRDYENIQNQYNRAADSLSRASTGERIETLSRGQRVSVVERASEPSAPIKPNRKQLVALGILAGLAVAMGVLLVLDLLSGKIQRSKDLISGLGITPMVTIPLMRSEAEIRAVWQRRVLLSLLIGVVVPLLLWGIHTYYMPFDELARKVAGRIGLNL</sequence>
<dbReference type="PANTHER" id="PTHR32309">
    <property type="entry name" value="TYROSINE-PROTEIN KINASE"/>
    <property type="match status" value="1"/>
</dbReference>
<dbReference type="RefSeq" id="WP_128209899.1">
    <property type="nucleotide sequence ID" value="NZ_JBHRSO010000040.1"/>
</dbReference>
<keyword evidence="1" id="KW-0175">Coiled coil</keyword>
<accession>A0A443JBR2</accession>
<dbReference type="PANTHER" id="PTHR32309:SF31">
    <property type="entry name" value="CAPSULAR EXOPOLYSACCHARIDE FAMILY"/>
    <property type="match status" value="1"/>
</dbReference>
<evidence type="ECO:0000256" key="2">
    <source>
        <dbReference type="SAM" id="Phobius"/>
    </source>
</evidence>
<dbReference type="Proteomes" id="UP000284476">
    <property type="component" value="Unassembled WGS sequence"/>
</dbReference>
<evidence type="ECO:0008006" key="5">
    <source>
        <dbReference type="Google" id="ProtNLM"/>
    </source>
</evidence>
<evidence type="ECO:0000313" key="4">
    <source>
        <dbReference type="Proteomes" id="UP000284476"/>
    </source>
</evidence>
<feature type="transmembrane region" description="Helical" evidence="2">
    <location>
        <begin position="474"/>
        <end position="495"/>
    </location>
</feature>
<feature type="transmembrane region" description="Helical" evidence="2">
    <location>
        <begin position="444"/>
        <end position="462"/>
    </location>
</feature>
<dbReference type="EMBL" id="SAUZ01000022">
    <property type="protein sequence ID" value="RWR17989.1"/>
    <property type="molecule type" value="Genomic_DNA"/>
</dbReference>
<reference evidence="3 4" key="1">
    <citation type="submission" date="2019-01" db="EMBL/GenBank/DDBJ databases">
        <title>Sinorhodobacter populi sp. nov. isolated from the symptomatic bark tissue of Populus euramericana canker.</title>
        <authorList>
            <person name="Xu G."/>
        </authorList>
    </citation>
    <scope>NUCLEOTIDE SEQUENCE [LARGE SCALE GENOMIC DNA]</scope>
    <source>
        <strain evidence="3 4">SK2B-1</strain>
    </source>
</reference>
<feature type="transmembrane region" description="Helical" evidence="2">
    <location>
        <begin position="413"/>
        <end position="432"/>
    </location>
</feature>
<protein>
    <recommendedName>
        <fullName evidence="5">Lipopolysaccharide biosynthesis protein</fullName>
    </recommendedName>
</protein>
<name>A0A443JBR2_9RHOB</name>
<keyword evidence="2" id="KW-0812">Transmembrane</keyword>
<dbReference type="AlphaFoldDB" id="A0A443JBR2"/>
<feature type="coiled-coil region" evidence="1">
    <location>
        <begin position="216"/>
        <end position="270"/>
    </location>
</feature>
<keyword evidence="2" id="KW-0472">Membrane</keyword>
<comment type="caution">
    <text evidence="3">The sequence shown here is derived from an EMBL/GenBank/DDBJ whole genome shotgun (WGS) entry which is preliminary data.</text>
</comment>
<reference evidence="3 4" key="2">
    <citation type="submission" date="2019-01" db="EMBL/GenBank/DDBJ databases">
        <authorList>
            <person name="Li Y."/>
        </authorList>
    </citation>
    <scope>NUCLEOTIDE SEQUENCE [LARGE SCALE GENOMIC DNA]</scope>
    <source>
        <strain evidence="3 4">SK2B-1</strain>
    </source>
</reference>
<feature type="transmembrane region" description="Helical" evidence="2">
    <location>
        <begin position="16"/>
        <end position="37"/>
    </location>
</feature>
<dbReference type="InterPro" id="IPR050445">
    <property type="entry name" value="Bact_polysacc_biosynth/exp"/>
</dbReference>
<evidence type="ECO:0000313" key="3">
    <source>
        <dbReference type="EMBL" id="RWR17989.1"/>
    </source>
</evidence>